<dbReference type="GO" id="GO:0000785">
    <property type="term" value="C:chromatin"/>
    <property type="evidence" value="ECO:0007669"/>
    <property type="project" value="TreeGrafter"/>
</dbReference>
<evidence type="ECO:0000256" key="2">
    <source>
        <dbReference type="SAM" id="SignalP"/>
    </source>
</evidence>
<proteinExistence type="inferred from homology"/>
<comment type="similarity">
    <text evidence="1">Belongs to the SCC3 family.</text>
</comment>
<dbReference type="GO" id="GO:0008278">
    <property type="term" value="C:cohesin complex"/>
    <property type="evidence" value="ECO:0007669"/>
    <property type="project" value="TreeGrafter"/>
</dbReference>
<protein>
    <recommendedName>
        <fullName evidence="3">Cohesin subunit SCC3/SA HEAT-repeats domain-containing protein</fullName>
    </recommendedName>
</protein>
<reference evidence="4" key="3">
    <citation type="submission" date="2025-09" db="UniProtKB">
        <authorList>
            <consortium name="Ensembl"/>
        </authorList>
    </citation>
    <scope>IDENTIFICATION</scope>
</reference>
<evidence type="ECO:0000259" key="3">
    <source>
        <dbReference type="Pfam" id="PF24571"/>
    </source>
</evidence>
<keyword evidence="2" id="KW-0732">Signal</keyword>
<organism evidence="4 5">
    <name type="scientific">Cynoglossus semilaevis</name>
    <name type="common">Tongue sole</name>
    <dbReference type="NCBI Taxonomy" id="244447"/>
    <lineage>
        <taxon>Eukaryota</taxon>
        <taxon>Metazoa</taxon>
        <taxon>Chordata</taxon>
        <taxon>Craniata</taxon>
        <taxon>Vertebrata</taxon>
        <taxon>Euteleostomi</taxon>
        <taxon>Actinopterygii</taxon>
        <taxon>Neopterygii</taxon>
        <taxon>Teleostei</taxon>
        <taxon>Neoteleostei</taxon>
        <taxon>Acanthomorphata</taxon>
        <taxon>Carangaria</taxon>
        <taxon>Pleuronectiformes</taxon>
        <taxon>Pleuronectoidei</taxon>
        <taxon>Cynoglossidae</taxon>
        <taxon>Cynoglossinae</taxon>
        <taxon>Cynoglossus</taxon>
    </lineage>
</organism>
<reference evidence="4" key="2">
    <citation type="submission" date="2025-08" db="UniProtKB">
        <authorList>
            <consortium name="Ensembl"/>
        </authorList>
    </citation>
    <scope>IDENTIFICATION</scope>
</reference>
<dbReference type="PANTHER" id="PTHR11199">
    <property type="entry name" value="STROMAL ANTIGEN"/>
    <property type="match status" value="1"/>
</dbReference>
<dbReference type="STRING" id="244447.ENSCSEP00000005007"/>
<dbReference type="Pfam" id="PF24571">
    <property type="entry name" value="HEAT_SCC3-SA"/>
    <property type="match status" value="1"/>
</dbReference>
<feature type="signal peptide" evidence="2">
    <location>
        <begin position="1"/>
        <end position="20"/>
    </location>
</feature>
<name>A0A3P8URM5_CYNSE</name>
<dbReference type="InterPro" id="IPR039662">
    <property type="entry name" value="Cohesin_Scc3/SA"/>
</dbReference>
<dbReference type="GeneTree" id="ENSGT00940000170871"/>
<dbReference type="GO" id="GO:0003682">
    <property type="term" value="F:chromatin binding"/>
    <property type="evidence" value="ECO:0007669"/>
    <property type="project" value="TreeGrafter"/>
</dbReference>
<keyword evidence="5" id="KW-1185">Reference proteome</keyword>
<dbReference type="InterPro" id="IPR056396">
    <property type="entry name" value="HEAT_SCC3-SA"/>
</dbReference>
<evidence type="ECO:0000313" key="4">
    <source>
        <dbReference type="Ensembl" id="ENSCSEP00000005007.1"/>
    </source>
</evidence>
<dbReference type="AlphaFoldDB" id="A0A3P8URM5"/>
<evidence type="ECO:0000313" key="5">
    <source>
        <dbReference type="Proteomes" id="UP000265120"/>
    </source>
</evidence>
<feature type="domain" description="Cohesin subunit SCC3/SA HEAT-repeats" evidence="3">
    <location>
        <begin position="53"/>
        <end position="82"/>
    </location>
</feature>
<dbReference type="GO" id="GO:0005634">
    <property type="term" value="C:nucleus"/>
    <property type="evidence" value="ECO:0007669"/>
    <property type="project" value="TreeGrafter"/>
</dbReference>
<dbReference type="PANTHER" id="PTHR11199:SF10">
    <property type="entry name" value="COHESIN SUBUNIT SA"/>
    <property type="match status" value="1"/>
</dbReference>
<reference evidence="4 5" key="1">
    <citation type="journal article" date="2014" name="Nat. Genet.">
        <title>Whole-genome sequence of a flatfish provides insights into ZW sex chromosome evolution and adaptation to a benthic lifestyle.</title>
        <authorList>
            <person name="Chen S."/>
            <person name="Zhang G."/>
            <person name="Shao C."/>
            <person name="Huang Q."/>
            <person name="Liu G."/>
            <person name="Zhang P."/>
            <person name="Song W."/>
            <person name="An N."/>
            <person name="Chalopin D."/>
            <person name="Volff J.N."/>
            <person name="Hong Y."/>
            <person name="Li Q."/>
            <person name="Sha Z."/>
            <person name="Zhou H."/>
            <person name="Xie M."/>
            <person name="Yu Q."/>
            <person name="Liu Y."/>
            <person name="Xiang H."/>
            <person name="Wang N."/>
            <person name="Wu K."/>
            <person name="Yang C."/>
            <person name="Zhou Q."/>
            <person name="Liao X."/>
            <person name="Yang L."/>
            <person name="Hu Q."/>
            <person name="Zhang J."/>
            <person name="Meng L."/>
            <person name="Jin L."/>
            <person name="Tian Y."/>
            <person name="Lian J."/>
            <person name="Yang J."/>
            <person name="Miao G."/>
            <person name="Liu S."/>
            <person name="Liang Z."/>
            <person name="Yan F."/>
            <person name="Li Y."/>
            <person name="Sun B."/>
            <person name="Zhang H."/>
            <person name="Zhang J."/>
            <person name="Zhu Y."/>
            <person name="Du M."/>
            <person name="Zhao Y."/>
            <person name="Schartl M."/>
            <person name="Tang Q."/>
            <person name="Wang J."/>
        </authorList>
    </citation>
    <scope>NUCLEOTIDE SEQUENCE</scope>
</reference>
<sequence length="97" mass="11373">MCVFACLSVCVCVRLKSLSSQNRTDNEKGQKENFFQMLISFFIQSEFHEHATYLVDSLWDVAGSEMRDWDNMTSLLLHDTREMKKMMGFFKLALCKM</sequence>
<feature type="chain" id="PRO_5018116762" description="Cohesin subunit SCC3/SA HEAT-repeats domain-containing protein" evidence="2">
    <location>
        <begin position="21"/>
        <end position="97"/>
    </location>
</feature>
<evidence type="ECO:0000256" key="1">
    <source>
        <dbReference type="ARBA" id="ARBA00005486"/>
    </source>
</evidence>
<dbReference type="Ensembl" id="ENSCSET00000005063.1">
    <property type="protein sequence ID" value="ENSCSEP00000005007.1"/>
    <property type="gene ID" value="ENSCSEG00000003242.1"/>
</dbReference>
<accession>A0A3P8URM5</accession>
<dbReference type="InParanoid" id="A0A3P8URM5"/>
<dbReference type="Proteomes" id="UP000265120">
    <property type="component" value="Chromosome 15"/>
</dbReference>
<dbReference type="GO" id="GO:0007062">
    <property type="term" value="P:sister chromatid cohesion"/>
    <property type="evidence" value="ECO:0007669"/>
    <property type="project" value="TreeGrafter"/>
</dbReference>